<evidence type="ECO:0000256" key="7">
    <source>
        <dbReference type="PIRSR" id="PIRSR630616-2"/>
    </source>
</evidence>
<proteinExistence type="predicted"/>
<keyword evidence="1" id="KW-0723">Serine/threonine-protein kinase</keyword>
<dbReference type="InterPro" id="IPR008271">
    <property type="entry name" value="Ser/Thr_kinase_AS"/>
</dbReference>
<keyword evidence="12" id="KW-1185">Reference proteome</keyword>
<organism evidence="11 12">
    <name type="scientific">Chlorella sorokiniana</name>
    <name type="common">Freshwater green alga</name>
    <dbReference type="NCBI Taxonomy" id="3076"/>
    <lineage>
        <taxon>Eukaryota</taxon>
        <taxon>Viridiplantae</taxon>
        <taxon>Chlorophyta</taxon>
        <taxon>core chlorophytes</taxon>
        <taxon>Trebouxiophyceae</taxon>
        <taxon>Chlorellales</taxon>
        <taxon>Chlorellaceae</taxon>
        <taxon>Chlorella clade</taxon>
        <taxon>Chlorella</taxon>
    </lineage>
</organism>
<sequence length="382" mass="41329">MRERASGRLVAVKYVRRGASIDEDVESEILNHMRLSGHPHIIQFYEAFLTPTHLGIAMEAAFGGCLFDFVSDSIRLRERHARLMFQQLIAALAWCHSQGIHHRDVKLENLLLSRPASEGSVLKLCDFGFSRDAVAQAQPHTMVGTPAYVAPEVLACQQFDCALADVWACGVALYTMVQGCYPFQDPRDPDDPQLIIKHILHGSFDFPPDVPLSPECKDLIQRILVRDVTQRITLQQIQQHPWFLQDLPSDCQACDPTQQATLAAAVQACRLSQTPADVKALLEVARQRPGTGSSGMLGSEFSSDEHLLQLPGGGSPDPIREESEESEQIEDGRGDGEAAMAAAMEAGRIDAEQGRAAVAAAAMEVAAMEGVAHGGGGGGGSL</sequence>
<dbReference type="PROSITE" id="PS00108">
    <property type="entry name" value="PROTEIN_KINASE_ST"/>
    <property type="match status" value="1"/>
</dbReference>
<dbReference type="InterPro" id="IPR000719">
    <property type="entry name" value="Prot_kinase_dom"/>
</dbReference>
<comment type="caution">
    <text evidence="11">The sequence shown here is derived from an EMBL/GenBank/DDBJ whole genome shotgun (WGS) entry which is preliminary data.</text>
</comment>
<feature type="cross-link" description="Glycyl lysine isopeptide (Lys-Gly) (interchain with G-Cter in SUMO2)" evidence="8">
    <location>
        <position position="106"/>
    </location>
</feature>
<feature type="binding site" evidence="7">
    <location>
        <begin position="108"/>
        <end position="109"/>
    </location>
    <ligand>
        <name>ATP</name>
        <dbReference type="ChEBI" id="CHEBI:30616"/>
    </ligand>
</feature>
<keyword evidence="5 7" id="KW-0067">ATP-binding</keyword>
<evidence type="ECO:0000256" key="4">
    <source>
        <dbReference type="ARBA" id="ARBA00022777"/>
    </source>
</evidence>
<protein>
    <submittedName>
        <fullName evidence="11">Serine threonine-kinase</fullName>
    </submittedName>
</protein>
<dbReference type="OrthoDB" id="289250at2759"/>
<evidence type="ECO:0000256" key="5">
    <source>
        <dbReference type="ARBA" id="ARBA00022840"/>
    </source>
</evidence>
<feature type="domain" description="Protein kinase" evidence="10">
    <location>
        <begin position="1"/>
        <end position="243"/>
    </location>
</feature>
<dbReference type="EMBL" id="LHPG02000002">
    <property type="protein sequence ID" value="PRW60419.1"/>
    <property type="molecule type" value="Genomic_DNA"/>
</dbReference>
<dbReference type="InterPro" id="IPR030616">
    <property type="entry name" value="Aur-like"/>
</dbReference>
<dbReference type="SMART" id="SM00220">
    <property type="entry name" value="S_TKc"/>
    <property type="match status" value="1"/>
</dbReference>
<feature type="active site" description="Proton acceptor" evidence="6">
    <location>
        <position position="104"/>
    </location>
</feature>
<feature type="binding site" evidence="7">
    <location>
        <position position="13"/>
    </location>
    <ligand>
        <name>ATP</name>
        <dbReference type="ChEBI" id="CHEBI:30616"/>
    </ligand>
</feature>
<keyword evidence="4" id="KW-0418">Kinase</keyword>
<evidence type="ECO:0000313" key="11">
    <source>
        <dbReference type="EMBL" id="PRW60419.1"/>
    </source>
</evidence>
<feature type="binding site" evidence="7">
    <location>
        <begin position="59"/>
        <end position="61"/>
    </location>
    <ligand>
        <name>ATP</name>
        <dbReference type="ChEBI" id="CHEBI:30616"/>
    </ligand>
</feature>
<evidence type="ECO:0000256" key="1">
    <source>
        <dbReference type="ARBA" id="ARBA00022527"/>
    </source>
</evidence>
<evidence type="ECO:0000256" key="9">
    <source>
        <dbReference type="SAM" id="MobiDB-lite"/>
    </source>
</evidence>
<dbReference type="Pfam" id="PF00069">
    <property type="entry name" value="Pkinase"/>
    <property type="match status" value="1"/>
</dbReference>
<dbReference type="STRING" id="3076.A0A2P6U287"/>
<dbReference type="Proteomes" id="UP000239899">
    <property type="component" value="Unassembled WGS sequence"/>
</dbReference>
<dbReference type="GO" id="GO:0005524">
    <property type="term" value="F:ATP binding"/>
    <property type="evidence" value="ECO:0007669"/>
    <property type="project" value="UniProtKB-KW"/>
</dbReference>
<keyword evidence="3 7" id="KW-0547">Nucleotide-binding</keyword>
<dbReference type="PANTHER" id="PTHR24350">
    <property type="entry name" value="SERINE/THREONINE-PROTEIN KINASE IAL-RELATED"/>
    <property type="match status" value="1"/>
</dbReference>
<feature type="binding site" evidence="7">
    <location>
        <position position="126"/>
    </location>
    <ligand>
        <name>ATP</name>
        <dbReference type="ChEBI" id="CHEBI:30616"/>
    </ligand>
</feature>
<dbReference type="FunFam" id="1.10.510.10:FF:000571">
    <property type="entry name" value="Maternal embryonic leucine zipper kinase"/>
    <property type="match status" value="1"/>
</dbReference>
<dbReference type="GO" id="GO:0004674">
    <property type="term" value="F:protein serine/threonine kinase activity"/>
    <property type="evidence" value="ECO:0007669"/>
    <property type="project" value="UniProtKB-KW"/>
</dbReference>
<keyword evidence="2" id="KW-0808">Transferase</keyword>
<evidence type="ECO:0000256" key="3">
    <source>
        <dbReference type="ARBA" id="ARBA00022741"/>
    </source>
</evidence>
<evidence type="ECO:0000256" key="8">
    <source>
        <dbReference type="PIRSR" id="PIRSR630616-3"/>
    </source>
</evidence>
<dbReference type="PROSITE" id="PS50011">
    <property type="entry name" value="PROTEIN_KINASE_DOM"/>
    <property type="match status" value="1"/>
</dbReference>
<evidence type="ECO:0000256" key="6">
    <source>
        <dbReference type="PIRSR" id="PIRSR630616-1"/>
    </source>
</evidence>
<accession>A0A2P6U287</accession>
<reference evidence="11 12" key="1">
    <citation type="journal article" date="2018" name="Plant J.">
        <title>Genome sequences of Chlorella sorokiniana UTEX 1602 and Micractinium conductrix SAG 241.80: implications to maltose excretion by a green alga.</title>
        <authorList>
            <person name="Arriola M.B."/>
            <person name="Velmurugan N."/>
            <person name="Zhang Y."/>
            <person name="Plunkett M.H."/>
            <person name="Hondzo H."/>
            <person name="Barney B.M."/>
        </authorList>
    </citation>
    <scope>NUCLEOTIDE SEQUENCE [LARGE SCALE GENOMIC DNA]</scope>
    <source>
        <strain evidence="12">UTEX 1602</strain>
    </source>
</reference>
<evidence type="ECO:0000259" key="10">
    <source>
        <dbReference type="PROSITE" id="PS50011"/>
    </source>
</evidence>
<dbReference type="AlphaFoldDB" id="A0A2P6U287"/>
<dbReference type="SUPFAM" id="SSF56112">
    <property type="entry name" value="Protein kinase-like (PK-like)"/>
    <property type="match status" value="1"/>
</dbReference>
<gene>
    <name evidence="11" type="ORF">C2E21_1289</name>
</gene>
<dbReference type="InterPro" id="IPR011009">
    <property type="entry name" value="Kinase-like_dom_sf"/>
</dbReference>
<name>A0A2P6U287_CHLSO</name>
<evidence type="ECO:0000313" key="12">
    <source>
        <dbReference type="Proteomes" id="UP000239899"/>
    </source>
</evidence>
<evidence type="ECO:0000256" key="2">
    <source>
        <dbReference type="ARBA" id="ARBA00022679"/>
    </source>
</evidence>
<dbReference type="Gene3D" id="1.10.510.10">
    <property type="entry name" value="Transferase(Phosphotransferase) domain 1"/>
    <property type="match status" value="1"/>
</dbReference>
<feature type="region of interest" description="Disordered" evidence="9">
    <location>
        <begin position="305"/>
        <end position="336"/>
    </location>
</feature>